<name>A0A2G4F3S9_9CYAN</name>
<feature type="transmembrane region" description="Helical" evidence="1">
    <location>
        <begin position="7"/>
        <end position="26"/>
    </location>
</feature>
<dbReference type="Proteomes" id="UP000226442">
    <property type="component" value="Unassembled WGS sequence"/>
</dbReference>
<protein>
    <submittedName>
        <fullName evidence="2">Uncharacterized protein</fullName>
    </submittedName>
</protein>
<evidence type="ECO:0000313" key="3">
    <source>
        <dbReference type="Proteomes" id="UP000226442"/>
    </source>
</evidence>
<dbReference type="AlphaFoldDB" id="A0A2G4F3S9"/>
<comment type="caution">
    <text evidence="2">The sequence shown here is derived from an EMBL/GenBank/DDBJ whole genome shotgun (WGS) entry which is preliminary data.</text>
</comment>
<keyword evidence="1" id="KW-1133">Transmembrane helix</keyword>
<gene>
    <name evidence="2" type="ORF">CP500_005700</name>
</gene>
<evidence type="ECO:0000256" key="1">
    <source>
        <dbReference type="SAM" id="Phobius"/>
    </source>
</evidence>
<dbReference type="OrthoDB" id="2679305at2"/>
<reference evidence="2" key="1">
    <citation type="submission" date="2017-10" db="EMBL/GenBank/DDBJ databases">
        <title>Draft genome sequence of the planktic cyanobacteria Tychonema bourrellyi isolated from alpine lentic freshwater.</title>
        <authorList>
            <person name="Tett A."/>
            <person name="Armanini F."/>
            <person name="Asnicar F."/>
            <person name="Boscaini A."/>
            <person name="Pasolli E."/>
            <person name="Zolfo M."/>
            <person name="Donati C."/>
            <person name="Salmaso N."/>
            <person name="Segata N."/>
        </authorList>
    </citation>
    <scope>NUCLEOTIDE SEQUENCE</scope>
    <source>
        <strain evidence="2">FEM_GT703</strain>
    </source>
</reference>
<accession>A0A2G4F3S9</accession>
<sequence>MSKLKFSALISAVCMMSIVFYGWVGFSQSPQPTVRLTTEPQISQILPFEAESTTPLPPVSLKLQALDAAGIPLENARIKLTILTPPKNPWFTTDFPIVEGTKLLEIEAIAPKGELQIQQMLPIRGNYQLLANVTPIAQNAFTPIQQTLTLSVPENVVKYRNFGILAAILLVVGLSGGLVIGGKQQIQTGEIAPQKVRLLLSGGIIIAIATLLYVNVSAEIAQSEMSMPMSHMMESKPTEKTKPIMQSQGLQVRLSGDVSATVGKTANLQVQVTDTKTNQPVTDVLLNIKVTPAEDEWIAFAYKGAPDAAGKLLWQEQFFDGAPHKVEVEVSPQPNAARQFPPLQVSQTIEVEGVAPPLSVRLTVLAYLTGIVVAGMAIGFGLQRLLLGRSRLI</sequence>
<dbReference type="EMBL" id="NXIB02000021">
    <property type="protein sequence ID" value="PHX56406.1"/>
    <property type="molecule type" value="Genomic_DNA"/>
</dbReference>
<proteinExistence type="predicted"/>
<keyword evidence="1" id="KW-0472">Membrane</keyword>
<feature type="transmembrane region" description="Helical" evidence="1">
    <location>
        <begin position="162"/>
        <end position="182"/>
    </location>
</feature>
<feature type="transmembrane region" description="Helical" evidence="1">
    <location>
        <begin position="364"/>
        <end position="387"/>
    </location>
</feature>
<feature type="transmembrane region" description="Helical" evidence="1">
    <location>
        <begin position="198"/>
        <end position="218"/>
    </location>
</feature>
<keyword evidence="3" id="KW-1185">Reference proteome</keyword>
<evidence type="ECO:0000313" key="2">
    <source>
        <dbReference type="EMBL" id="PHX56406.1"/>
    </source>
</evidence>
<keyword evidence="1" id="KW-0812">Transmembrane</keyword>
<organism evidence="2 3">
    <name type="scientific">Tychonema bourrellyi FEM_GT703</name>
    <dbReference type="NCBI Taxonomy" id="2040638"/>
    <lineage>
        <taxon>Bacteria</taxon>
        <taxon>Bacillati</taxon>
        <taxon>Cyanobacteriota</taxon>
        <taxon>Cyanophyceae</taxon>
        <taxon>Oscillatoriophycideae</taxon>
        <taxon>Oscillatoriales</taxon>
        <taxon>Microcoleaceae</taxon>
        <taxon>Tychonema</taxon>
    </lineage>
</organism>